<dbReference type="Proteomes" id="UP000030013">
    <property type="component" value="Unassembled WGS sequence"/>
</dbReference>
<organism evidence="1 2">
    <name type="scientific">Knoellia aerolata DSM 18566</name>
    <dbReference type="NCBI Taxonomy" id="1385519"/>
    <lineage>
        <taxon>Bacteria</taxon>
        <taxon>Bacillati</taxon>
        <taxon>Actinomycetota</taxon>
        <taxon>Actinomycetes</taxon>
        <taxon>Micrococcales</taxon>
        <taxon>Intrasporangiaceae</taxon>
        <taxon>Knoellia</taxon>
    </lineage>
</organism>
<dbReference type="InterPro" id="IPR046828">
    <property type="entry name" value="RepSA"/>
</dbReference>
<dbReference type="STRING" id="1385519.N801_12290"/>
<accession>A0A0A0JXK4</accession>
<evidence type="ECO:0000313" key="1">
    <source>
        <dbReference type="EMBL" id="KGN40797.1"/>
    </source>
</evidence>
<keyword evidence="2" id="KW-1185">Reference proteome</keyword>
<evidence type="ECO:0000313" key="2">
    <source>
        <dbReference type="Proteomes" id="UP000030013"/>
    </source>
</evidence>
<sequence length="439" mass="48736">MPCGNRRASACPSCSRTYARDTFELLRAGAVGGKTVPASVADNPMLFVTLTAPSFGHVHRTAKPGQPVTRCRPRDRAQVCQHGRPVGCMATHEQGDSVAGQPICHECYDYEGHVVWQWWAPELWRRFGIRLTRLIARHLGVPATKPRPCKRYPYPRLWLGDLASIQYAKVGEYQTRGLIHFHGLVRLDGPKTPDGFAAAPDALPATVLASLIEDAAADVHYTAPPALTGSPERVLRFGKQLDVKVVRAAHRPDDDTSPLASEHVERVAGYLAKYATKAVSDTTGEGRTNAHYVRIRETCRRLAADADRRAAAHREAGDHAYEDPYALIGKWAHMLGFRGHFSTKSRRYSVTLGRLRRARRRWQAITAEAARTGQPVDTADLEQRLMADDEEETTLVIGSWSYVGTGWDSTGDAALADAAAARAREYDQWRAKRKHNQNY</sequence>
<comment type="caution">
    <text evidence="1">The sequence shown here is derived from an EMBL/GenBank/DDBJ whole genome shotgun (WGS) entry which is preliminary data.</text>
</comment>
<name>A0A0A0JXK4_9MICO</name>
<dbReference type="AlphaFoldDB" id="A0A0A0JXK4"/>
<proteinExistence type="predicted"/>
<dbReference type="EMBL" id="AVPL01000031">
    <property type="protein sequence ID" value="KGN40797.1"/>
    <property type="molecule type" value="Genomic_DNA"/>
</dbReference>
<gene>
    <name evidence="1" type="ORF">N801_12290</name>
</gene>
<protein>
    <submittedName>
        <fullName evidence="1">Plasmid replication initiator protein</fullName>
    </submittedName>
</protein>
<dbReference type="Pfam" id="PF20199">
    <property type="entry name" value="RepSA"/>
    <property type="match status" value="1"/>
</dbReference>
<dbReference type="eggNOG" id="COG0484">
    <property type="taxonomic scope" value="Bacteria"/>
</dbReference>
<reference evidence="1 2" key="1">
    <citation type="submission" date="2013-08" db="EMBL/GenBank/DDBJ databases">
        <title>The genome sequence of Knoellia aerolata.</title>
        <authorList>
            <person name="Zhu W."/>
            <person name="Wang G."/>
        </authorList>
    </citation>
    <scope>NUCLEOTIDE SEQUENCE [LARGE SCALE GENOMIC DNA]</scope>
    <source>
        <strain evidence="1 2">DSM 18566</strain>
    </source>
</reference>
<dbReference type="OrthoDB" id="3203793at2"/>